<protein>
    <recommendedName>
        <fullName evidence="2">site-specific DNA-methyltransferase (adenine-specific)</fullName>
        <ecNumber evidence="2">2.1.1.72</ecNumber>
    </recommendedName>
</protein>
<dbReference type="GO" id="GO:0008170">
    <property type="term" value="F:N-methyltransferase activity"/>
    <property type="evidence" value="ECO:0007669"/>
    <property type="project" value="InterPro"/>
</dbReference>
<dbReference type="EC" id="2.1.1.72" evidence="2"/>
<evidence type="ECO:0000256" key="6">
    <source>
        <dbReference type="ARBA" id="ARBA00022747"/>
    </source>
</evidence>
<dbReference type="InterPro" id="IPR022749">
    <property type="entry name" value="D12N6_MeTrfase_N"/>
</dbReference>
<dbReference type="AlphaFoldDB" id="A0A418VHX9"/>
<dbReference type="EMBL" id="QYUJ01000004">
    <property type="protein sequence ID" value="RJF75645.1"/>
    <property type="molecule type" value="Genomic_DNA"/>
</dbReference>
<evidence type="ECO:0000313" key="11">
    <source>
        <dbReference type="Proteomes" id="UP000286287"/>
    </source>
</evidence>
<evidence type="ECO:0000313" key="10">
    <source>
        <dbReference type="EMBL" id="RJF75645.1"/>
    </source>
</evidence>
<feature type="domain" description="N6 adenine-specific DNA methyltransferase N-terminal" evidence="9">
    <location>
        <begin position="19"/>
        <end position="159"/>
    </location>
</feature>
<dbReference type="GO" id="GO:0009007">
    <property type="term" value="F:site-specific DNA-methyltransferase (adenine-specific) activity"/>
    <property type="evidence" value="ECO:0007669"/>
    <property type="project" value="UniProtKB-EC"/>
</dbReference>
<organism evidence="10 11">
    <name type="scientific">Deinococcus cavernae</name>
    <dbReference type="NCBI Taxonomy" id="2320857"/>
    <lineage>
        <taxon>Bacteria</taxon>
        <taxon>Thermotogati</taxon>
        <taxon>Deinococcota</taxon>
        <taxon>Deinococci</taxon>
        <taxon>Deinococcales</taxon>
        <taxon>Deinococcaceae</taxon>
        <taxon>Deinococcus</taxon>
    </lineage>
</organism>
<evidence type="ECO:0000256" key="2">
    <source>
        <dbReference type="ARBA" id="ARBA00011900"/>
    </source>
</evidence>
<dbReference type="Proteomes" id="UP000286287">
    <property type="component" value="Unassembled WGS sequence"/>
</dbReference>
<dbReference type="InterPro" id="IPR003356">
    <property type="entry name" value="DNA_methylase_A-5"/>
</dbReference>
<comment type="catalytic activity">
    <reaction evidence="7">
        <text>a 2'-deoxyadenosine in DNA + S-adenosyl-L-methionine = an N(6)-methyl-2'-deoxyadenosine in DNA + S-adenosyl-L-homocysteine + H(+)</text>
        <dbReference type="Rhea" id="RHEA:15197"/>
        <dbReference type="Rhea" id="RHEA-COMP:12418"/>
        <dbReference type="Rhea" id="RHEA-COMP:12419"/>
        <dbReference type="ChEBI" id="CHEBI:15378"/>
        <dbReference type="ChEBI" id="CHEBI:57856"/>
        <dbReference type="ChEBI" id="CHEBI:59789"/>
        <dbReference type="ChEBI" id="CHEBI:90615"/>
        <dbReference type="ChEBI" id="CHEBI:90616"/>
        <dbReference type="EC" id="2.1.1.72"/>
    </reaction>
</comment>
<dbReference type="OrthoDB" id="9814572at2"/>
<dbReference type="InterPro" id="IPR002052">
    <property type="entry name" value="DNA_methylase_N6_adenine_CS"/>
</dbReference>
<keyword evidence="4 10" id="KW-0808">Transferase</keyword>
<dbReference type="GO" id="GO:0032259">
    <property type="term" value="P:methylation"/>
    <property type="evidence" value="ECO:0007669"/>
    <property type="project" value="UniProtKB-KW"/>
</dbReference>
<proteinExistence type="inferred from homology"/>
<keyword evidence="5" id="KW-0949">S-adenosyl-L-methionine</keyword>
<dbReference type="InterPro" id="IPR029063">
    <property type="entry name" value="SAM-dependent_MTases_sf"/>
</dbReference>
<reference evidence="10 11" key="1">
    <citation type="submission" date="2018-09" db="EMBL/GenBank/DDBJ databases">
        <authorList>
            <person name="Zhu H."/>
        </authorList>
    </citation>
    <scope>NUCLEOTIDE SEQUENCE [LARGE SCALE GENOMIC DNA]</scope>
    <source>
        <strain evidence="10 11">K2S05-167</strain>
    </source>
</reference>
<dbReference type="Gene3D" id="1.20.1260.30">
    <property type="match status" value="1"/>
</dbReference>
<dbReference type="RefSeq" id="WP_119760194.1">
    <property type="nucleotide sequence ID" value="NZ_QYUJ01000004.1"/>
</dbReference>
<keyword evidence="3 10" id="KW-0489">Methyltransferase</keyword>
<dbReference type="Pfam" id="PF12161">
    <property type="entry name" value="HsdM_N"/>
    <property type="match status" value="1"/>
</dbReference>
<dbReference type="GO" id="GO:0009307">
    <property type="term" value="P:DNA restriction-modification system"/>
    <property type="evidence" value="ECO:0007669"/>
    <property type="project" value="UniProtKB-KW"/>
</dbReference>
<dbReference type="InterPro" id="IPR038333">
    <property type="entry name" value="T1MK-like_N_sf"/>
</dbReference>
<feature type="domain" description="DNA methylase adenine-specific" evidence="8">
    <location>
        <begin position="170"/>
        <end position="481"/>
    </location>
</feature>
<evidence type="ECO:0000256" key="4">
    <source>
        <dbReference type="ARBA" id="ARBA00022679"/>
    </source>
</evidence>
<evidence type="ECO:0000256" key="7">
    <source>
        <dbReference type="ARBA" id="ARBA00047942"/>
    </source>
</evidence>
<accession>A0A418VHX9</accession>
<dbReference type="SUPFAM" id="SSF53335">
    <property type="entry name" value="S-adenosyl-L-methionine-dependent methyltransferases"/>
    <property type="match status" value="1"/>
</dbReference>
<dbReference type="InterPro" id="IPR051537">
    <property type="entry name" value="DNA_Adenine_Mtase"/>
</dbReference>
<dbReference type="PROSITE" id="PS00092">
    <property type="entry name" value="N6_MTASE"/>
    <property type="match status" value="1"/>
</dbReference>
<evidence type="ECO:0000256" key="3">
    <source>
        <dbReference type="ARBA" id="ARBA00022603"/>
    </source>
</evidence>
<name>A0A418VHX9_9DEIO</name>
<dbReference type="PRINTS" id="PR00507">
    <property type="entry name" value="N12N6MTFRASE"/>
</dbReference>
<evidence type="ECO:0000256" key="1">
    <source>
        <dbReference type="ARBA" id="ARBA00006594"/>
    </source>
</evidence>
<evidence type="ECO:0000259" key="8">
    <source>
        <dbReference type="Pfam" id="PF02384"/>
    </source>
</evidence>
<keyword evidence="6" id="KW-0680">Restriction system</keyword>
<dbReference type="PANTHER" id="PTHR42933">
    <property type="entry name" value="SLR6095 PROTEIN"/>
    <property type="match status" value="1"/>
</dbReference>
<evidence type="ECO:0000256" key="5">
    <source>
        <dbReference type="ARBA" id="ARBA00022691"/>
    </source>
</evidence>
<dbReference type="Pfam" id="PF02384">
    <property type="entry name" value="N6_Mtase"/>
    <property type="match status" value="1"/>
</dbReference>
<dbReference type="Gene3D" id="3.40.50.150">
    <property type="entry name" value="Vaccinia Virus protein VP39"/>
    <property type="match status" value="1"/>
</dbReference>
<dbReference type="PANTHER" id="PTHR42933:SF4">
    <property type="entry name" value="TYPE I RESTRICTION ENZYME ECOKI METHYLASE SUBUNIT"/>
    <property type="match status" value="1"/>
</dbReference>
<comment type="caution">
    <text evidence="10">The sequence shown here is derived from an EMBL/GenBank/DDBJ whole genome shotgun (WGS) entry which is preliminary data.</text>
</comment>
<gene>
    <name evidence="10" type="ORF">D3875_00935</name>
</gene>
<keyword evidence="11" id="KW-1185">Reference proteome</keyword>
<comment type="similarity">
    <text evidence="1">Belongs to the N(4)/N(6)-methyltransferase family.</text>
</comment>
<dbReference type="GO" id="GO:0003677">
    <property type="term" value="F:DNA binding"/>
    <property type="evidence" value="ECO:0007669"/>
    <property type="project" value="InterPro"/>
</dbReference>
<evidence type="ECO:0000259" key="9">
    <source>
        <dbReference type="Pfam" id="PF12161"/>
    </source>
</evidence>
<sequence length="518" mass="58890">MTRTRTPKPKAEQSTAQRLSSVIKSVRDIMRKDKGLNGDADRLPMLTWLMFLKFLDDLEQNHEAEAEFEGRPYRPVLEGMYRWRGWAKSDVTGDDLLAFINNEKYEVEPGESIPGLLAYLRNLQGEGNRDRRTVVAEIFRGVQNRMINGYLLKEVVQKLDSLDFTSSEESHTLGALYEGMLKEMRDAAGDAGEFYTPRAVVRFMVKALDPKLGEVVLDPASGTGGFLVEAFEHLKEQAKTTEELEILQNRSVIGGEAKPLPYLLAQMNLTLHGMESPQIDSGNSLRHNLSEIGDRDRVDVILANPPFGGEEERGIQNNFPADKRTSETALLFMQLIMRKLRRQTHNQQGGRAGVVVPNGFLFSEGVGARIKQELLEEFNLHTIVRLPNGVFAPYTSIPTNILFFQRGEPTREVWYYEHPLPAGKKNYSKTQPIQFDEFAPLLDWWTNREENERAWRVDVSAIAGNNFNLDIKNPNAAQDFEHMPPQTLLADIMHKERRILELLEELQAELGQKADMHA</sequence>